<keyword evidence="1" id="KW-0175">Coiled coil</keyword>
<dbReference type="AlphaFoldDB" id="C3X8V7"/>
<evidence type="ECO:0000313" key="4">
    <source>
        <dbReference type="EMBL" id="EEO29633.1"/>
    </source>
</evidence>
<evidence type="ECO:0000259" key="3">
    <source>
        <dbReference type="Pfam" id="PF07484"/>
    </source>
</evidence>
<dbReference type="Proteomes" id="UP000005089">
    <property type="component" value="Unassembled WGS sequence"/>
</dbReference>
<name>C3X8V7_OXAFO</name>
<dbReference type="EMBL" id="GG658170">
    <property type="protein sequence ID" value="EEO29633.1"/>
    <property type="molecule type" value="Genomic_DNA"/>
</dbReference>
<proteinExistence type="predicted"/>
<dbReference type="InterPro" id="IPR037053">
    <property type="entry name" value="Phage_tail_collar_dom_sf"/>
</dbReference>
<dbReference type="STRING" id="847.BRW83_1570"/>
<dbReference type="eggNOG" id="COG4675">
    <property type="taxonomic scope" value="Bacteria"/>
</dbReference>
<reference evidence="4 5" key="1">
    <citation type="submission" date="2009-02" db="EMBL/GenBank/DDBJ databases">
        <title>The Genome Sequence of Oxalobacter formigenes OXCC13.</title>
        <authorList>
            <consortium name="The Broad Institute Genome Sequencing Platform"/>
            <person name="Ward D."/>
            <person name="Young S.K."/>
            <person name="Kodira C.D."/>
            <person name="Zeng Q."/>
            <person name="Koehrsen M."/>
            <person name="Alvarado L."/>
            <person name="Berlin A."/>
            <person name="Borenstein D."/>
            <person name="Chen Z."/>
            <person name="Engels R."/>
            <person name="Freedman E."/>
            <person name="Gellesch M."/>
            <person name="Goldberg J."/>
            <person name="Griggs A."/>
            <person name="Gujja S."/>
            <person name="Heiman D."/>
            <person name="Hepburn T."/>
            <person name="Howarth C."/>
            <person name="Jen D."/>
            <person name="Larson L."/>
            <person name="Lewis B."/>
            <person name="Mehta T."/>
            <person name="Park D."/>
            <person name="Pearson M."/>
            <person name="Roberts A."/>
            <person name="Saif S."/>
            <person name="Shea T."/>
            <person name="Shenoy N."/>
            <person name="Sisk P."/>
            <person name="Stolte C."/>
            <person name="Sykes S."/>
            <person name="Walk T."/>
            <person name="White J."/>
            <person name="Yandava C."/>
            <person name="Allison M.J."/>
            <person name="Lander E."/>
            <person name="Nusbaum C."/>
            <person name="Galagan J."/>
            <person name="Birren B."/>
        </authorList>
    </citation>
    <scope>NUCLEOTIDE SEQUENCE [LARGE SCALE GENOMIC DNA]</scope>
    <source>
        <strain evidence="4 5">OXCC13</strain>
    </source>
</reference>
<organism evidence="4 5">
    <name type="scientific">Oxalobacter formigenes OXCC13</name>
    <dbReference type="NCBI Taxonomy" id="556269"/>
    <lineage>
        <taxon>Bacteria</taxon>
        <taxon>Pseudomonadati</taxon>
        <taxon>Pseudomonadota</taxon>
        <taxon>Betaproteobacteria</taxon>
        <taxon>Burkholderiales</taxon>
        <taxon>Oxalobacteraceae</taxon>
        <taxon>Oxalobacter</taxon>
    </lineage>
</organism>
<dbReference type="InterPro" id="IPR011083">
    <property type="entry name" value="Phage_tail_collar_dom"/>
</dbReference>
<dbReference type="Gene3D" id="3.90.1340.10">
    <property type="entry name" value="Phage tail collar domain"/>
    <property type="match status" value="1"/>
</dbReference>
<keyword evidence="5" id="KW-1185">Reference proteome</keyword>
<dbReference type="SUPFAM" id="SSF88874">
    <property type="entry name" value="Receptor-binding domain of short tail fibre protein gp12"/>
    <property type="match status" value="1"/>
</dbReference>
<evidence type="ECO:0000256" key="1">
    <source>
        <dbReference type="SAM" id="Coils"/>
    </source>
</evidence>
<sequence length="474" mass="50078">MMAQPPSYNREKNFADDFGNETDHSALNAELDRASNSINDIRTNLAILQADDGKLRPAVVTADSISEELRVSLVEGVVMDAQSMLDKSLVAANASSASAQEAKLSEERAVDSSVKAVNSAKEAAESAKALSLAINADWNATVGPAKILNRPDLSVVATSGCYDDLTGKPDNLATDDDIAVLQEEIAKKGVPVGTVEYFATTTPPAGYLKADGAAVGRETYPDLYAAIGTTFGEGDGSTTFNLPDLIDRFAQGSDTPGQKLEAGLPNISGTLPSVKFGVVLGSASGAFNSQSGASSELLASGGSGKRVNTDFVASRSNPIYGASETVQPPALTLLPCIKAFDAAINPGLIDITELANDVADLSANKLDKTINGAAVKYVIETYNDGANWYRKWSDGWLEQGGIRLKTTNYPVEDFTLIVPFKNVNYYALCSYCSDTLLDSNIGHVSAYQLSNTVIRLIRALLNSAVLWYACGQGE</sequence>
<evidence type="ECO:0000256" key="2">
    <source>
        <dbReference type="SAM" id="MobiDB-lite"/>
    </source>
</evidence>
<accession>C3X8V7</accession>
<dbReference type="Pfam" id="PF07484">
    <property type="entry name" value="Collar"/>
    <property type="match status" value="1"/>
</dbReference>
<evidence type="ECO:0000313" key="5">
    <source>
        <dbReference type="Proteomes" id="UP000005089"/>
    </source>
</evidence>
<gene>
    <name evidence="4" type="ORF">OFBG_00661</name>
</gene>
<dbReference type="HOGENOM" id="CLU_568415_0_0_4"/>
<protein>
    <submittedName>
        <fullName evidence="4">Phage Tail Collar Domain protein</fullName>
    </submittedName>
</protein>
<feature type="coiled-coil region" evidence="1">
    <location>
        <begin position="24"/>
        <end position="51"/>
    </location>
</feature>
<feature type="region of interest" description="Disordered" evidence="2">
    <location>
        <begin position="1"/>
        <end position="21"/>
    </location>
</feature>
<feature type="domain" description="Phage tail collar" evidence="3">
    <location>
        <begin position="193"/>
        <end position="249"/>
    </location>
</feature>